<proteinExistence type="predicted"/>
<organism evidence="1">
    <name type="scientific">Arundo donax</name>
    <name type="common">Giant reed</name>
    <name type="synonym">Donax arundinaceus</name>
    <dbReference type="NCBI Taxonomy" id="35708"/>
    <lineage>
        <taxon>Eukaryota</taxon>
        <taxon>Viridiplantae</taxon>
        <taxon>Streptophyta</taxon>
        <taxon>Embryophyta</taxon>
        <taxon>Tracheophyta</taxon>
        <taxon>Spermatophyta</taxon>
        <taxon>Magnoliopsida</taxon>
        <taxon>Liliopsida</taxon>
        <taxon>Poales</taxon>
        <taxon>Poaceae</taxon>
        <taxon>PACMAD clade</taxon>
        <taxon>Arundinoideae</taxon>
        <taxon>Arundineae</taxon>
        <taxon>Arundo</taxon>
    </lineage>
</organism>
<dbReference type="AlphaFoldDB" id="A0A0A8ZL59"/>
<protein>
    <submittedName>
        <fullName evidence="1">Uncharacterized protein</fullName>
    </submittedName>
</protein>
<accession>A0A0A8ZL59</accession>
<evidence type="ECO:0000313" key="1">
    <source>
        <dbReference type="EMBL" id="JAD35577.1"/>
    </source>
</evidence>
<reference evidence="1" key="1">
    <citation type="submission" date="2014-09" db="EMBL/GenBank/DDBJ databases">
        <authorList>
            <person name="Magalhaes I.L.F."/>
            <person name="Oliveira U."/>
            <person name="Santos F.R."/>
            <person name="Vidigal T.H.D.A."/>
            <person name="Brescovit A.D."/>
            <person name="Santos A.J."/>
        </authorList>
    </citation>
    <scope>NUCLEOTIDE SEQUENCE</scope>
    <source>
        <tissue evidence="1">Shoot tissue taken approximately 20 cm above the soil surface</tissue>
    </source>
</reference>
<sequence length="56" mass="6323">MKRAQLQRGILNLGDPALLSHVHTDLHPCLGRLLSHLARLLCLRPHWPKTPQQANS</sequence>
<reference evidence="1" key="2">
    <citation type="journal article" date="2015" name="Data Brief">
        <title>Shoot transcriptome of the giant reed, Arundo donax.</title>
        <authorList>
            <person name="Barrero R.A."/>
            <person name="Guerrero F.D."/>
            <person name="Moolhuijzen P."/>
            <person name="Goolsby J.A."/>
            <person name="Tidwell J."/>
            <person name="Bellgard S.E."/>
            <person name="Bellgard M.I."/>
        </authorList>
    </citation>
    <scope>NUCLEOTIDE SEQUENCE</scope>
    <source>
        <tissue evidence="1">Shoot tissue taken approximately 20 cm above the soil surface</tissue>
    </source>
</reference>
<name>A0A0A8ZL59_ARUDO</name>
<dbReference type="EMBL" id="GBRH01262318">
    <property type="protein sequence ID" value="JAD35577.1"/>
    <property type="molecule type" value="Transcribed_RNA"/>
</dbReference>